<evidence type="ECO:0000313" key="2">
    <source>
        <dbReference type="EMBL" id="CAD8887506.1"/>
    </source>
</evidence>
<reference evidence="2" key="1">
    <citation type="submission" date="2021-01" db="EMBL/GenBank/DDBJ databases">
        <authorList>
            <person name="Corre E."/>
            <person name="Pelletier E."/>
            <person name="Niang G."/>
            <person name="Scheremetjew M."/>
            <person name="Finn R."/>
            <person name="Kale V."/>
            <person name="Holt S."/>
            <person name="Cochrane G."/>
            <person name="Meng A."/>
            <person name="Brown T."/>
            <person name="Cohen L."/>
        </authorList>
    </citation>
    <scope>NUCLEOTIDE SEQUENCE</scope>
    <source>
        <strain evidence="2">308</strain>
    </source>
</reference>
<name>A0A7S1BHK3_9STRA</name>
<feature type="compositionally biased region" description="Basic and acidic residues" evidence="1">
    <location>
        <begin position="78"/>
        <end position="93"/>
    </location>
</feature>
<dbReference type="AlphaFoldDB" id="A0A7S1BHK3"/>
<protein>
    <submittedName>
        <fullName evidence="2">Uncharacterized protein</fullName>
    </submittedName>
</protein>
<evidence type="ECO:0000256" key="1">
    <source>
        <dbReference type="SAM" id="MobiDB-lite"/>
    </source>
</evidence>
<feature type="compositionally biased region" description="Basic and acidic residues" evidence="1">
    <location>
        <begin position="221"/>
        <end position="235"/>
    </location>
</feature>
<feature type="region of interest" description="Disordered" evidence="1">
    <location>
        <begin position="170"/>
        <end position="242"/>
    </location>
</feature>
<feature type="region of interest" description="Disordered" evidence="1">
    <location>
        <begin position="1"/>
        <end position="36"/>
    </location>
</feature>
<sequence>MTDDSNDTSGKALPKKKTRDEGKKYNVISDDSSEETNVMNTIGNQDLASLSHFSSQLDDEDLASANLSSAQYLPPERNVNREGDWSLPSDERDQLSGAKASFSFITDDEDNGGHNMCQYYGDDYQVLTLDEISQKSSHDLDRQNHNFWSWKSAHADTFSTDGSYRESVYRRRHSPRRTLSAGSGSSLSVSDIDCDDDDFWSDSSVSQGKARPDTRASMVEDSEKSKELIKNKEGGGEGDVEGQECTLTNLLQYFDCGGDGTGGSISDKL</sequence>
<accession>A0A7S1BHK3</accession>
<feature type="compositionally biased region" description="Low complexity" evidence="1">
    <location>
        <begin position="179"/>
        <end position="191"/>
    </location>
</feature>
<feature type="region of interest" description="Disordered" evidence="1">
    <location>
        <begin position="65"/>
        <end position="93"/>
    </location>
</feature>
<dbReference type="EMBL" id="HBFR01020428">
    <property type="protein sequence ID" value="CAD8887506.1"/>
    <property type="molecule type" value="Transcribed_RNA"/>
</dbReference>
<proteinExistence type="predicted"/>
<gene>
    <name evidence="2" type="ORF">CHYS00102_LOCUS14704</name>
</gene>
<organism evidence="2">
    <name type="scientific">Corethron hystrix</name>
    <dbReference type="NCBI Taxonomy" id="216773"/>
    <lineage>
        <taxon>Eukaryota</taxon>
        <taxon>Sar</taxon>
        <taxon>Stramenopiles</taxon>
        <taxon>Ochrophyta</taxon>
        <taxon>Bacillariophyta</taxon>
        <taxon>Coscinodiscophyceae</taxon>
        <taxon>Corethrophycidae</taxon>
        <taxon>Corethrales</taxon>
        <taxon>Corethraceae</taxon>
        <taxon>Corethron</taxon>
    </lineage>
</organism>